<dbReference type="Gene3D" id="3.40.50.1910">
    <property type="match status" value="1"/>
</dbReference>
<dbReference type="Proteomes" id="UP001145021">
    <property type="component" value="Unassembled WGS sequence"/>
</dbReference>
<evidence type="ECO:0008006" key="3">
    <source>
        <dbReference type="Google" id="ProtNLM"/>
    </source>
</evidence>
<dbReference type="AlphaFoldDB" id="A0A9W7XEX9"/>
<comment type="caution">
    <text evidence="1">The sequence shown here is derived from an EMBL/GenBank/DDBJ whole genome shotgun (WGS) entry which is preliminary data.</text>
</comment>
<organism evidence="1 2">
    <name type="scientific">Coemansia asiatica</name>
    <dbReference type="NCBI Taxonomy" id="1052880"/>
    <lineage>
        <taxon>Eukaryota</taxon>
        <taxon>Fungi</taxon>
        <taxon>Fungi incertae sedis</taxon>
        <taxon>Zoopagomycota</taxon>
        <taxon>Kickxellomycotina</taxon>
        <taxon>Kickxellomycetes</taxon>
        <taxon>Kickxellales</taxon>
        <taxon>Kickxellaceae</taxon>
        <taxon>Coemansia</taxon>
    </lineage>
</organism>
<dbReference type="InterPro" id="IPR036045">
    <property type="entry name" value="Sec1-like_sf"/>
</dbReference>
<sequence length="636" mass="67730">MSLFGRERVAATLNSVLAQHSRGLETTIYADDAMLRIVNSSVQGGLSGLLLRNNRVNARNIRRLGEAEEAPGMLGLADGQHVLFLFGDVSWMDAETWKIMETVLSKNETIDSCTLCVAVPELLWNESLALASNVKGGLKAPVTEASVCAMLQRLAGSRKIDCSVHVHGMAAMALPGNYFALPWDATGSTTGLARQSEWVDAERAALGLATLVHELRLDARFYSLGSGAARRVARRGAAMPRVSPTGQLATVVVLDRAFDMAAVVRHGGNVLDDLLRAMESTGATQELLLAKLCQSAEIGDKLAGLQDRRRAEGLVAQSESLKQMWDEVQEVAANCRWRETQAAEKTLALVLASENDADAAWDHVLTAIPPLAQEMIPDPATHTGSMNDVLRILVANTPAPGMLVMAASLLSYRRLGFPQTQRALAIRRLVSDYASVAGYSISDSNDAAATNGGSDAWRWASWLVERAAVLAEGSRDHQPGLNIDFEIESSFMPLFPRIAADIASGRQVKCAQLELAERGGATGTAASLLKGLGRRFLSHRATSSGASEGPNDTFMSQLSPRLASNNNSSDMVHHHRAEDVVAAAASSDAVVFFVVGGMSFEEAAAMAGATANMKQRVLIGSTGLCPAATLLIAGSF</sequence>
<name>A0A9W7XEX9_9FUNG</name>
<dbReference type="EMBL" id="JANBOH010000301">
    <property type="protein sequence ID" value="KAJ1643052.1"/>
    <property type="molecule type" value="Genomic_DNA"/>
</dbReference>
<gene>
    <name evidence="1" type="ORF">LPJ64_005130</name>
</gene>
<dbReference type="InterPro" id="IPR027482">
    <property type="entry name" value="Sec1-like_dom2"/>
</dbReference>
<accession>A0A9W7XEX9</accession>
<protein>
    <recommendedName>
        <fullName evidence="3">Sec1-like protein</fullName>
    </recommendedName>
</protein>
<keyword evidence="2" id="KW-1185">Reference proteome</keyword>
<evidence type="ECO:0000313" key="1">
    <source>
        <dbReference type="EMBL" id="KAJ1643052.1"/>
    </source>
</evidence>
<dbReference type="SUPFAM" id="SSF56815">
    <property type="entry name" value="Sec1/munc18-like (SM) proteins"/>
    <property type="match status" value="1"/>
</dbReference>
<proteinExistence type="predicted"/>
<reference evidence="1" key="1">
    <citation type="submission" date="2022-07" db="EMBL/GenBank/DDBJ databases">
        <title>Phylogenomic reconstructions and comparative analyses of Kickxellomycotina fungi.</title>
        <authorList>
            <person name="Reynolds N.K."/>
            <person name="Stajich J.E."/>
            <person name="Barry K."/>
            <person name="Grigoriev I.V."/>
            <person name="Crous P."/>
            <person name="Smith M.E."/>
        </authorList>
    </citation>
    <scope>NUCLEOTIDE SEQUENCE</scope>
    <source>
        <strain evidence="1">NBRC 105413</strain>
    </source>
</reference>
<evidence type="ECO:0000313" key="2">
    <source>
        <dbReference type="Proteomes" id="UP001145021"/>
    </source>
</evidence>